<evidence type="ECO:0000256" key="1">
    <source>
        <dbReference type="SAM" id="Phobius"/>
    </source>
</evidence>
<dbReference type="AlphaFoldDB" id="A0A382MZC7"/>
<keyword evidence="1" id="KW-0812">Transmembrane</keyword>
<sequence>LRGDPVNPFRRLLDGVGDLFGSETMGDGLHVLAVAALLVLLVALVRSWPLRYGAFAAACLLVALAADNLNSIERYALNGVPFVLGVATLAARPRLGPPVMVVSAMAMVALAAMAWWGSYVP</sequence>
<accession>A0A382MZC7</accession>
<dbReference type="EMBL" id="UINC01096640">
    <property type="protein sequence ID" value="SVC53688.1"/>
    <property type="molecule type" value="Genomic_DNA"/>
</dbReference>
<keyword evidence="1" id="KW-1133">Transmembrane helix</keyword>
<keyword evidence="1" id="KW-0472">Membrane</keyword>
<feature type="non-terminal residue" evidence="2">
    <location>
        <position position="1"/>
    </location>
</feature>
<organism evidence="2">
    <name type="scientific">marine metagenome</name>
    <dbReference type="NCBI Taxonomy" id="408172"/>
    <lineage>
        <taxon>unclassified sequences</taxon>
        <taxon>metagenomes</taxon>
        <taxon>ecological metagenomes</taxon>
    </lineage>
</organism>
<feature type="transmembrane region" description="Helical" evidence="1">
    <location>
        <begin position="99"/>
        <end position="118"/>
    </location>
</feature>
<proteinExistence type="predicted"/>
<reference evidence="2" key="1">
    <citation type="submission" date="2018-05" db="EMBL/GenBank/DDBJ databases">
        <authorList>
            <person name="Lanie J.A."/>
            <person name="Ng W.-L."/>
            <person name="Kazmierczak K.M."/>
            <person name="Andrzejewski T.M."/>
            <person name="Davidsen T.M."/>
            <person name="Wayne K.J."/>
            <person name="Tettelin H."/>
            <person name="Glass J.I."/>
            <person name="Rusch D."/>
            <person name="Podicherti R."/>
            <person name="Tsui H.-C.T."/>
            <person name="Winkler M.E."/>
        </authorList>
    </citation>
    <scope>NUCLEOTIDE SEQUENCE</scope>
</reference>
<feature type="transmembrane region" description="Helical" evidence="1">
    <location>
        <begin position="28"/>
        <end position="45"/>
    </location>
</feature>
<protein>
    <submittedName>
        <fullName evidence="2">Uncharacterized protein</fullName>
    </submittedName>
</protein>
<evidence type="ECO:0000313" key="2">
    <source>
        <dbReference type="EMBL" id="SVC53688.1"/>
    </source>
</evidence>
<gene>
    <name evidence="2" type="ORF">METZ01_LOCUS306542</name>
</gene>
<name>A0A382MZC7_9ZZZZ</name>